<protein>
    <submittedName>
        <fullName evidence="1">Uncharacterized protein</fullName>
    </submittedName>
</protein>
<evidence type="ECO:0000313" key="1">
    <source>
        <dbReference type="EMBL" id="OQR84949.1"/>
    </source>
</evidence>
<dbReference type="OrthoDB" id="8251209at2759"/>
<evidence type="ECO:0000313" key="2">
    <source>
        <dbReference type="Proteomes" id="UP000243579"/>
    </source>
</evidence>
<name>A0A1V9YGW6_ACHHY</name>
<accession>A0A1V9YGW6</accession>
<dbReference type="Proteomes" id="UP000243579">
    <property type="component" value="Unassembled WGS sequence"/>
</dbReference>
<proteinExistence type="predicted"/>
<dbReference type="AlphaFoldDB" id="A0A1V9YGW6"/>
<dbReference type="EMBL" id="JNBR01001829">
    <property type="protein sequence ID" value="OQR84949.1"/>
    <property type="molecule type" value="Genomic_DNA"/>
</dbReference>
<organism evidence="1 2">
    <name type="scientific">Achlya hypogyna</name>
    <name type="common">Oomycete</name>
    <name type="synonym">Protoachlya hypogyna</name>
    <dbReference type="NCBI Taxonomy" id="1202772"/>
    <lineage>
        <taxon>Eukaryota</taxon>
        <taxon>Sar</taxon>
        <taxon>Stramenopiles</taxon>
        <taxon>Oomycota</taxon>
        <taxon>Saprolegniomycetes</taxon>
        <taxon>Saprolegniales</taxon>
        <taxon>Achlyaceae</taxon>
        <taxon>Achlya</taxon>
    </lineage>
</organism>
<gene>
    <name evidence="1" type="ORF">ACHHYP_12485</name>
</gene>
<keyword evidence="2" id="KW-1185">Reference proteome</keyword>
<comment type="caution">
    <text evidence="1">The sequence shown here is derived from an EMBL/GenBank/DDBJ whole genome shotgun (WGS) entry which is preliminary data.</text>
</comment>
<sequence>MAEIALAALVSADPLRAYPALKWFETALPWDTEDAFRAWVKPLLGFVGLGYQFQLLRKLLVVHSEDATTGESLDTSTESVRSWLVSVIEDETAQLVILCKAAPFHAANSPSVVFELVAFIRAAMPLLDTSIAKLTMALLPILAAKKLPQYLYVECLAALNDTVDHTDDDDAVSFVDEVLAYVVRHMPTFISDVLATTTSIGASYFVGDSATPALLQFLLLALRTLLLTPQLPSFTSLSPATQTLLTTLDASTATPGFATLVPVLRQRLAELVAEEDDVLVSTVHLALKVHGAVSYAALVPEATPPAWLHLFSPPLLFAMFIEAISDDHSVLIDLITSDGSVSQDH</sequence>
<reference evidence="1 2" key="1">
    <citation type="journal article" date="2014" name="Genome Biol. Evol.">
        <title>The secreted proteins of Achlya hypogyna and Thraustotheca clavata identify the ancestral oomycete secretome and reveal gene acquisitions by horizontal gene transfer.</title>
        <authorList>
            <person name="Misner I."/>
            <person name="Blouin N."/>
            <person name="Leonard G."/>
            <person name="Richards T.A."/>
            <person name="Lane C.E."/>
        </authorList>
    </citation>
    <scope>NUCLEOTIDE SEQUENCE [LARGE SCALE GENOMIC DNA]</scope>
    <source>
        <strain evidence="1 2">ATCC 48635</strain>
    </source>
</reference>